<comment type="subcellular location">
    <subcellularLocation>
        <location evidence="1">Membrane</location>
        <topology evidence="1">Multi-pass membrane protein</topology>
    </subcellularLocation>
</comment>
<feature type="transmembrane region" description="Helical" evidence="8">
    <location>
        <begin position="120"/>
        <end position="144"/>
    </location>
</feature>
<dbReference type="PANTHER" id="PTHR10978:SF5">
    <property type="entry name" value="SUCCINATE DEHYDROGENASE CYTOCHROME B560 SUBUNIT, MITOCHONDRIAL"/>
    <property type="match status" value="1"/>
</dbReference>
<dbReference type="InterPro" id="IPR014314">
    <property type="entry name" value="Succ_DH_cytb556"/>
</dbReference>
<dbReference type="CDD" id="cd03499">
    <property type="entry name" value="SQR_TypeC_SdhC"/>
    <property type="match status" value="1"/>
</dbReference>
<dbReference type="GO" id="GO:0046872">
    <property type="term" value="F:metal ion binding"/>
    <property type="evidence" value="ECO:0007669"/>
    <property type="project" value="UniProtKB-KW"/>
</dbReference>
<keyword evidence="7 8" id="KW-0472">Membrane</keyword>
<dbReference type="GO" id="GO:0006099">
    <property type="term" value="P:tricarboxylic acid cycle"/>
    <property type="evidence" value="ECO:0007669"/>
    <property type="project" value="InterPro"/>
</dbReference>
<dbReference type="EMBL" id="ML992694">
    <property type="protein sequence ID" value="KAF2208333.1"/>
    <property type="molecule type" value="Genomic_DNA"/>
</dbReference>
<evidence type="ECO:0000256" key="6">
    <source>
        <dbReference type="ARBA" id="ARBA00023004"/>
    </source>
</evidence>
<keyword evidence="6" id="KW-0408">Iron</keyword>
<dbReference type="PROSITE" id="PS01001">
    <property type="entry name" value="SDH_CYT_2"/>
    <property type="match status" value="1"/>
</dbReference>
<evidence type="ECO:0000256" key="8">
    <source>
        <dbReference type="SAM" id="Phobius"/>
    </source>
</evidence>
<name>A0A6A6F4I2_9PEZI</name>
<dbReference type="InterPro" id="IPR000701">
    <property type="entry name" value="SuccDH_FuR_B_TM-su"/>
</dbReference>
<dbReference type="GO" id="GO:0005739">
    <property type="term" value="C:mitochondrion"/>
    <property type="evidence" value="ECO:0007669"/>
    <property type="project" value="GOC"/>
</dbReference>
<evidence type="ECO:0000313" key="10">
    <source>
        <dbReference type="Proteomes" id="UP000799539"/>
    </source>
</evidence>
<dbReference type="PANTHER" id="PTHR10978">
    <property type="entry name" value="SUCCINATE DEHYDROGENASE CYTOCHROME B560 SUBUNIT"/>
    <property type="match status" value="1"/>
</dbReference>
<dbReference type="Proteomes" id="UP000799539">
    <property type="component" value="Unassembled WGS sequence"/>
</dbReference>
<sequence length="188" mass="20488">MLAQRIAQNSLRRLAAQPNALRLTAPAAVAMGLHTSQKRLSAAAPAQPLPDTQARNEILAKQRLNRPVAPHLAIYQPQITWYLSALNRITGVAVSGVFYAYGALYLAAPYLGWHVETAVLAASFAAWPVLLQVAAKFTVAWPFVFHSFNGLRHLVWDTASMITNNKVKQTGWFVVGLSTLASLALAFI</sequence>
<protein>
    <submittedName>
        <fullName evidence="9">Uncharacterized protein</fullName>
    </submittedName>
</protein>
<keyword evidence="3 8" id="KW-0812">Transmembrane</keyword>
<dbReference type="GO" id="GO:0006121">
    <property type="term" value="P:mitochondrial electron transport, succinate to ubiquinone"/>
    <property type="evidence" value="ECO:0007669"/>
    <property type="project" value="TreeGrafter"/>
</dbReference>
<accession>A0A6A6F4I2</accession>
<keyword evidence="10" id="KW-1185">Reference proteome</keyword>
<dbReference type="OrthoDB" id="588261at2759"/>
<organism evidence="9 10">
    <name type="scientific">Cercospora zeae-maydis SCOH1-5</name>
    <dbReference type="NCBI Taxonomy" id="717836"/>
    <lineage>
        <taxon>Eukaryota</taxon>
        <taxon>Fungi</taxon>
        <taxon>Dikarya</taxon>
        <taxon>Ascomycota</taxon>
        <taxon>Pezizomycotina</taxon>
        <taxon>Dothideomycetes</taxon>
        <taxon>Dothideomycetidae</taxon>
        <taxon>Mycosphaerellales</taxon>
        <taxon>Mycosphaerellaceae</taxon>
        <taxon>Cercospora</taxon>
    </lineage>
</organism>
<dbReference type="NCBIfam" id="TIGR02970">
    <property type="entry name" value="succ_dehyd_cytB"/>
    <property type="match status" value="1"/>
</dbReference>
<keyword evidence="5 8" id="KW-1133">Transmembrane helix</keyword>
<dbReference type="AlphaFoldDB" id="A0A6A6F4I2"/>
<feature type="transmembrane region" description="Helical" evidence="8">
    <location>
        <begin position="89"/>
        <end position="108"/>
    </location>
</feature>
<dbReference type="GO" id="GO:0016020">
    <property type="term" value="C:membrane"/>
    <property type="evidence" value="ECO:0007669"/>
    <property type="project" value="UniProtKB-SubCell"/>
</dbReference>
<proteinExistence type="predicted"/>
<dbReference type="InterPro" id="IPR018495">
    <property type="entry name" value="Succ_DH_cyt_bsu_CS"/>
</dbReference>
<feature type="transmembrane region" description="Helical" evidence="8">
    <location>
        <begin position="170"/>
        <end position="187"/>
    </location>
</feature>
<evidence type="ECO:0000256" key="5">
    <source>
        <dbReference type="ARBA" id="ARBA00022989"/>
    </source>
</evidence>
<evidence type="ECO:0000256" key="2">
    <source>
        <dbReference type="ARBA" id="ARBA00022617"/>
    </source>
</evidence>
<evidence type="ECO:0000256" key="1">
    <source>
        <dbReference type="ARBA" id="ARBA00004141"/>
    </source>
</evidence>
<dbReference type="SUPFAM" id="SSF81343">
    <property type="entry name" value="Fumarate reductase respiratory complex transmembrane subunits"/>
    <property type="match status" value="1"/>
</dbReference>
<evidence type="ECO:0000256" key="7">
    <source>
        <dbReference type="ARBA" id="ARBA00023136"/>
    </source>
</evidence>
<evidence type="ECO:0000256" key="4">
    <source>
        <dbReference type="ARBA" id="ARBA00022723"/>
    </source>
</evidence>
<gene>
    <name evidence="9" type="ORF">CERZMDRAFT_70869</name>
</gene>
<dbReference type="InterPro" id="IPR034804">
    <property type="entry name" value="SQR/QFR_C/D"/>
</dbReference>
<dbReference type="GO" id="GO:0009055">
    <property type="term" value="F:electron transfer activity"/>
    <property type="evidence" value="ECO:0007669"/>
    <property type="project" value="InterPro"/>
</dbReference>
<keyword evidence="2" id="KW-0349">Heme</keyword>
<keyword evidence="4" id="KW-0479">Metal-binding</keyword>
<reference evidence="9" key="1">
    <citation type="journal article" date="2020" name="Stud. Mycol.">
        <title>101 Dothideomycetes genomes: a test case for predicting lifestyles and emergence of pathogens.</title>
        <authorList>
            <person name="Haridas S."/>
            <person name="Albert R."/>
            <person name="Binder M."/>
            <person name="Bloem J."/>
            <person name="Labutti K."/>
            <person name="Salamov A."/>
            <person name="Andreopoulos B."/>
            <person name="Baker S."/>
            <person name="Barry K."/>
            <person name="Bills G."/>
            <person name="Bluhm B."/>
            <person name="Cannon C."/>
            <person name="Castanera R."/>
            <person name="Culley D."/>
            <person name="Daum C."/>
            <person name="Ezra D."/>
            <person name="Gonzalez J."/>
            <person name="Henrissat B."/>
            <person name="Kuo A."/>
            <person name="Liang C."/>
            <person name="Lipzen A."/>
            <person name="Lutzoni F."/>
            <person name="Magnuson J."/>
            <person name="Mondo S."/>
            <person name="Nolan M."/>
            <person name="Ohm R."/>
            <person name="Pangilinan J."/>
            <person name="Park H.-J."/>
            <person name="Ramirez L."/>
            <person name="Alfaro M."/>
            <person name="Sun H."/>
            <person name="Tritt A."/>
            <person name="Yoshinaga Y."/>
            <person name="Zwiers L.-H."/>
            <person name="Turgeon B."/>
            <person name="Goodwin S."/>
            <person name="Spatafora J."/>
            <person name="Crous P."/>
            <person name="Grigoriev I."/>
        </authorList>
    </citation>
    <scope>NUCLEOTIDE SEQUENCE</scope>
    <source>
        <strain evidence="9">SCOH1-5</strain>
    </source>
</reference>
<dbReference type="Gene3D" id="1.20.1300.10">
    <property type="entry name" value="Fumarate reductase/succinate dehydrogenase, transmembrane subunit"/>
    <property type="match status" value="1"/>
</dbReference>
<dbReference type="Pfam" id="PF01127">
    <property type="entry name" value="Sdh_cyt"/>
    <property type="match status" value="1"/>
</dbReference>
<evidence type="ECO:0000256" key="3">
    <source>
        <dbReference type="ARBA" id="ARBA00022692"/>
    </source>
</evidence>
<evidence type="ECO:0000313" key="9">
    <source>
        <dbReference type="EMBL" id="KAF2208333.1"/>
    </source>
</evidence>